<evidence type="ECO:0000256" key="3">
    <source>
        <dbReference type="ARBA" id="ARBA00022692"/>
    </source>
</evidence>
<feature type="transmembrane region" description="Helical" evidence="6">
    <location>
        <begin position="118"/>
        <end position="138"/>
    </location>
</feature>
<dbReference type="Pfam" id="PF06271">
    <property type="entry name" value="RDD"/>
    <property type="match status" value="1"/>
</dbReference>
<dbReference type="GO" id="GO:0005886">
    <property type="term" value="C:plasma membrane"/>
    <property type="evidence" value="ECO:0007669"/>
    <property type="project" value="UniProtKB-SubCell"/>
</dbReference>
<comment type="caution">
    <text evidence="8">The sequence shown here is derived from an EMBL/GenBank/DDBJ whole genome shotgun (WGS) entry which is preliminary data.</text>
</comment>
<dbReference type="InterPro" id="IPR051791">
    <property type="entry name" value="Pra-immunoreactive"/>
</dbReference>
<dbReference type="PANTHER" id="PTHR36115">
    <property type="entry name" value="PROLINE-RICH ANTIGEN HOMOLOG-RELATED"/>
    <property type="match status" value="1"/>
</dbReference>
<sequence length="346" mass="39431">MSGMWADFQRLYRSCRQLSWTLIIEFGKEIMNSESKWIAGFWRRIGAFFIDVAIIATIGMVLGYVFENEFVQIGNLGRLFGIFVTTIYFGFLNSKVFGGQTIGKKILKIRVVDSTNNILSLPRSLIRYAIFFMPLFLNGVQLPESVSSKLFYSLAIMITFGVNLSATYLYIFNWRTRQSLHDIAVGSYVVNVSNEDNKFASLQKTHKMHYAVVIVIFFMAAALSVYIKNLFGDINLVQLNYIGDILIKEKSLVDISVSSTDFYINKNSEDKNKNLIITAYIRSNNVGDVEFAKKLANDAMIIYTDAKKINAVQVNMVYGFDIGIASKWSYYRHIFTQEELGKAKNP</sequence>
<proteinExistence type="predicted"/>
<name>A0A941I5K6_9BURK</name>
<evidence type="ECO:0000313" key="9">
    <source>
        <dbReference type="Proteomes" id="UP000680067"/>
    </source>
</evidence>
<evidence type="ECO:0000256" key="2">
    <source>
        <dbReference type="ARBA" id="ARBA00022475"/>
    </source>
</evidence>
<dbReference type="AlphaFoldDB" id="A0A941I5K6"/>
<evidence type="ECO:0000259" key="7">
    <source>
        <dbReference type="Pfam" id="PF06271"/>
    </source>
</evidence>
<dbReference type="Proteomes" id="UP000680067">
    <property type="component" value="Unassembled WGS sequence"/>
</dbReference>
<dbReference type="InterPro" id="IPR010432">
    <property type="entry name" value="RDD"/>
</dbReference>
<evidence type="ECO:0000256" key="6">
    <source>
        <dbReference type="SAM" id="Phobius"/>
    </source>
</evidence>
<feature type="transmembrane region" description="Helical" evidence="6">
    <location>
        <begin position="208"/>
        <end position="227"/>
    </location>
</feature>
<feature type="transmembrane region" description="Helical" evidence="6">
    <location>
        <begin position="150"/>
        <end position="171"/>
    </location>
</feature>
<keyword evidence="3 6" id="KW-0812">Transmembrane</keyword>
<evidence type="ECO:0000256" key="5">
    <source>
        <dbReference type="ARBA" id="ARBA00023136"/>
    </source>
</evidence>
<feature type="transmembrane region" description="Helical" evidence="6">
    <location>
        <begin position="45"/>
        <end position="66"/>
    </location>
</feature>
<gene>
    <name evidence="8" type="ORF">KDM89_06040</name>
</gene>
<feature type="domain" description="RDD" evidence="7">
    <location>
        <begin position="39"/>
        <end position="185"/>
    </location>
</feature>
<evidence type="ECO:0000256" key="1">
    <source>
        <dbReference type="ARBA" id="ARBA00004651"/>
    </source>
</evidence>
<feature type="transmembrane region" description="Helical" evidence="6">
    <location>
        <begin position="78"/>
        <end position="97"/>
    </location>
</feature>
<dbReference type="RefSeq" id="WP_212687038.1">
    <property type="nucleotide sequence ID" value="NZ_JAGSPN010000003.1"/>
</dbReference>
<evidence type="ECO:0000256" key="4">
    <source>
        <dbReference type="ARBA" id="ARBA00022989"/>
    </source>
</evidence>
<evidence type="ECO:0000313" key="8">
    <source>
        <dbReference type="EMBL" id="MBR7781691.1"/>
    </source>
</evidence>
<comment type="subcellular location">
    <subcellularLocation>
        <location evidence="1">Cell membrane</location>
        <topology evidence="1">Multi-pass membrane protein</topology>
    </subcellularLocation>
</comment>
<keyword evidence="5 6" id="KW-0472">Membrane</keyword>
<organism evidence="8 9">
    <name type="scientific">Undibacterium luofuense</name>
    <dbReference type="NCBI Taxonomy" id="2828733"/>
    <lineage>
        <taxon>Bacteria</taxon>
        <taxon>Pseudomonadati</taxon>
        <taxon>Pseudomonadota</taxon>
        <taxon>Betaproteobacteria</taxon>
        <taxon>Burkholderiales</taxon>
        <taxon>Oxalobacteraceae</taxon>
        <taxon>Undibacterium</taxon>
    </lineage>
</organism>
<keyword evidence="4 6" id="KW-1133">Transmembrane helix</keyword>
<reference evidence="8" key="1">
    <citation type="submission" date="2021-04" db="EMBL/GenBank/DDBJ databases">
        <title>novel species isolated from subtropical streams in China.</title>
        <authorList>
            <person name="Lu H."/>
        </authorList>
    </citation>
    <scope>NUCLEOTIDE SEQUENCE</scope>
    <source>
        <strain evidence="8">LFS511W</strain>
    </source>
</reference>
<keyword evidence="2" id="KW-1003">Cell membrane</keyword>
<protein>
    <submittedName>
        <fullName evidence="8">RDD family protein</fullName>
    </submittedName>
</protein>
<dbReference type="EMBL" id="JAGSPN010000003">
    <property type="protein sequence ID" value="MBR7781691.1"/>
    <property type="molecule type" value="Genomic_DNA"/>
</dbReference>
<accession>A0A941I5K6</accession>
<keyword evidence="9" id="KW-1185">Reference proteome</keyword>